<keyword evidence="1" id="KW-0732">Signal</keyword>
<name>A0A4U1B7V3_9GAMM</name>
<accession>A0A4U1B7V3</accession>
<dbReference type="EMBL" id="SWDB01000007">
    <property type="protein sequence ID" value="TKB46637.1"/>
    <property type="molecule type" value="Genomic_DNA"/>
</dbReference>
<reference evidence="2 3" key="1">
    <citation type="submission" date="2019-04" db="EMBL/GenBank/DDBJ databases">
        <title>Thalassotalea guangxiensis sp. nov., isolated from sediment of the coastal wetland.</title>
        <authorList>
            <person name="Zheng S."/>
            <person name="Zhang D."/>
        </authorList>
    </citation>
    <scope>NUCLEOTIDE SEQUENCE [LARGE SCALE GENOMIC DNA]</scope>
    <source>
        <strain evidence="2 3">ZS-4</strain>
    </source>
</reference>
<feature type="signal peptide" evidence="1">
    <location>
        <begin position="1"/>
        <end position="23"/>
    </location>
</feature>
<evidence type="ECO:0008006" key="4">
    <source>
        <dbReference type="Google" id="ProtNLM"/>
    </source>
</evidence>
<keyword evidence="3" id="KW-1185">Reference proteome</keyword>
<protein>
    <recommendedName>
        <fullName evidence="4">Alpha-L-rhamnosidase six-hairpin glycosidase domain-containing protein</fullName>
    </recommendedName>
</protein>
<organism evidence="2 3">
    <name type="scientific">Thalassotalea mangrovi</name>
    <dbReference type="NCBI Taxonomy" id="2572245"/>
    <lineage>
        <taxon>Bacteria</taxon>
        <taxon>Pseudomonadati</taxon>
        <taxon>Pseudomonadota</taxon>
        <taxon>Gammaproteobacteria</taxon>
        <taxon>Alteromonadales</taxon>
        <taxon>Colwelliaceae</taxon>
        <taxon>Thalassotalea</taxon>
    </lineage>
</organism>
<dbReference type="Proteomes" id="UP000307999">
    <property type="component" value="Unassembled WGS sequence"/>
</dbReference>
<dbReference type="RefSeq" id="WP_136734704.1">
    <property type="nucleotide sequence ID" value="NZ_SWDB01000007.1"/>
</dbReference>
<feature type="chain" id="PRO_5020986730" description="Alpha-L-rhamnosidase six-hairpin glycosidase domain-containing protein" evidence="1">
    <location>
        <begin position="24"/>
        <end position="514"/>
    </location>
</feature>
<gene>
    <name evidence="2" type="ORF">E8M12_03535</name>
</gene>
<proteinExistence type="predicted"/>
<evidence type="ECO:0000313" key="2">
    <source>
        <dbReference type="EMBL" id="TKB46637.1"/>
    </source>
</evidence>
<evidence type="ECO:0000313" key="3">
    <source>
        <dbReference type="Proteomes" id="UP000307999"/>
    </source>
</evidence>
<sequence>MKFSWLWLSVILAALGLSRPALASVEFTIAADGGGYQVVIPVPANRVKLQSTPAVVQINGATEHAIADVDITHHMLWPDADGQPEFVRALIVTFPRPLSKNSVFALKFSARANEAIKPWSGGALNLADVIFSPDWLSASLYAPLRSTSNRPPDWFDYAYQQFGYRMADMESINQDPKIKRNFTTSAPWLYDRVYVLYQLYFKTGDLYFKHAARASAEIYRSYLNEFGYFSLKPGTDIKYLLSPGMLLDYQFYPSSQTRQVINQFFQNSSRWPEQYLPGHTFWTERNLSVALANAISEWEISHSSQSLQRVEQLLSGSKRMLEVAMKDNLNCLAHPYRVHEGRGDDVLVCSPWMNALLGHQLFKWWQLTGDEDAAELLMALATDVVERGTYQAPKGKIAGLTVPKYLVFASPSKFAEQMSHSDLQHACDVAGLLVTARFLSVQQQGDDGYFKDKMEALLLSCRAILGVDKKNHSWRVKPLRKFNWWFHSTGNLSWQLTQLDSVEHVNPVIGAGNK</sequence>
<evidence type="ECO:0000256" key="1">
    <source>
        <dbReference type="SAM" id="SignalP"/>
    </source>
</evidence>
<dbReference type="OrthoDB" id="5759241at2"/>
<dbReference type="AlphaFoldDB" id="A0A4U1B7V3"/>
<comment type="caution">
    <text evidence="2">The sequence shown here is derived from an EMBL/GenBank/DDBJ whole genome shotgun (WGS) entry which is preliminary data.</text>
</comment>